<evidence type="ECO:0000313" key="1">
    <source>
        <dbReference type="EMBL" id="QPI16498.1"/>
    </source>
</evidence>
<sequence length="99" mass="11092">MATKTKGTNAKIKELKGIKPEKITTEQLDKVQNTVNGINRAQLEIGSIELKKHEMMHQIAGLRDELTLLQGEFEKEYGTFDINIQDGTINYGDDVKADS</sequence>
<gene>
    <name evidence="1" type="ORF">NIOZUU157_00397</name>
</gene>
<accession>A0A7S9XGC4</accession>
<name>A0A7S9XGC4_9VIRU</name>
<protein>
    <submittedName>
        <fullName evidence="1">Uncharacterized protein</fullName>
    </submittedName>
</protein>
<reference evidence="1" key="1">
    <citation type="submission" date="2020-08" db="EMBL/GenBank/DDBJ databases">
        <title>Bridging the membrane lipid divide: bacteria of the FCB group superphylum have the potential to synthesize archaeal ether lipids.</title>
        <authorList>
            <person name="Villanueva L."/>
            <person name="von Meijenfeldt F.A.B."/>
            <person name="Westbye A.B."/>
            <person name="Yadav S."/>
            <person name="Hopmans E.C."/>
            <person name="Dutilh B.E."/>
            <person name="Sinninghe Damste J.S."/>
        </authorList>
    </citation>
    <scope>NUCLEOTIDE SEQUENCE</scope>
    <source>
        <strain evidence="1">NIOZ-UU157</strain>
    </source>
</reference>
<organism evidence="1">
    <name type="scientific">Virus NIOZ-UU157</name>
    <dbReference type="NCBI Taxonomy" id="2763269"/>
    <lineage>
        <taxon>Viruses</taxon>
    </lineage>
</organism>
<proteinExistence type="predicted"/>
<dbReference type="EMBL" id="MW030567">
    <property type="protein sequence ID" value="QPI16498.1"/>
    <property type="molecule type" value="Genomic_DNA"/>
</dbReference>